<organism evidence="4 5">
    <name type="scientific">Mycena venus</name>
    <dbReference type="NCBI Taxonomy" id="2733690"/>
    <lineage>
        <taxon>Eukaryota</taxon>
        <taxon>Fungi</taxon>
        <taxon>Dikarya</taxon>
        <taxon>Basidiomycota</taxon>
        <taxon>Agaricomycotina</taxon>
        <taxon>Agaricomycetes</taxon>
        <taxon>Agaricomycetidae</taxon>
        <taxon>Agaricales</taxon>
        <taxon>Marasmiineae</taxon>
        <taxon>Mycenaceae</taxon>
        <taxon>Mycena</taxon>
    </lineage>
</organism>
<dbReference type="AlphaFoldDB" id="A0A8H7DGW4"/>
<reference evidence="4" key="1">
    <citation type="submission" date="2020-05" db="EMBL/GenBank/DDBJ databases">
        <title>Mycena genomes resolve the evolution of fungal bioluminescence.</title>
        <authorList>
            <person name="Tsai I.J."/>
        </authorList>
    </citation>
    <scope>NUCLEOTIDE SEQUENCE</scope>
    <source>
        <strain evidence="4">CCC161011</strain>
    </source>
</reference>
<feature type="domain" description="CxC5 like cysteine cluster associated with KDZ" evidence="2">
    <location>
        <begin position="113"/>
        <end position="228"/>
    </location>
</feature>
<protein>
    <recommendedName>
        <fullName evidence="6">CxC5 like cysteine cluster associated with KDZ domain-containing protein</fullName>
    </recommendedName>
</protein>
<dbReference type="Pfam" id="PF18718">
    <property type="entry name" value="CxC5"/>
    <property type="match status" value="1"/>
</dbReference>
<comment type="caution">
    <text evidence="4">The sequence shown here is derived from an EMBL/GenBank/DDBJ whole genome shotgun (WGS) entry which is preliminary data.</text>
</comment>
<name>A0A8H7DGW4_9AGAR</name>
<evidence type="ECO:0000256" key="1">
    <source>
        <dbReference type="SAM" id="MobiDB-lite"/>
    </source>
</evidence>
<keyword evidence="5" id="KW-1185">Reference proteome</keyword>
<dbReference type="OrthoDB" id="2527272at2759"/>
<evidence type="ECO:0000313" key="5">
    <source>
        <dbReference type="Proteomes" id="UP000620124"/>
    </source>
</evidence>
<feature type="compositionally biased region" description="Low complexity" evidence="1">
    <location>
        <begin position="350"/>
        <end position="360"/>
    </location>
</feature>
<feature type="domain" description="CxC6 like cysteine cluster associated with KDZ" evidence="3">
    <location>
        <begin position="372"/>
        <end position="438"/>
    </location>
</feature>
<sequence length="574" mass="64596">MVASVRQLNLILELFFPPELAIPQAVYVLGVIISLYPPISTSSESDERGATDEADNAAAWATGVNLGSEYAEYICADLDTLYVTMGLHNATQSDLDSLMFRRPRPILATRRVNCRFCPVGDRNLVPSLRRRKKKGNQPIWLLDATFQWVSADLLVAYCARCHAEYYPDVITQKGAGRYRIQLLEYDAEYLRVSKSGVWVHRKIALAQEKALHRFHSGWSNFADWINDTTDDINVKFTYPQSQKLFIQHFSRRLLVAHGKANGFTCEAHPTSKTLARAVREVIGENGGVLLNALSHGCIDCTHVKRYKSDLVREGAVFGGDTDVAGSEPGLVDEADTTGAEEALPLPPNLPEVLPQQQQPPDGSPRGYVRMAVMDGKTLRHRKCALDECRNPLVNYKNGRFCETHLDHRDICGIIPCGQTVHTPGALTCDDQSHIDWHKQYQARFQRLSFPGVQRVMRHQNEEQAGGPTLEVKLPALAPPNGTQPDLILTVEDDNGVSHQTRAFNTETAEQFNSWLNGFESQLQQMTDVNYDFYIHVLMLVYGEMVEKKIRSKERRLTEVFWDQVNGVIAYNVDL</sequence>
<evidence type="ECO:0008006" key="6">
    <source>
        <dbReference type="Google" id="ProtNLM"/>
    </source>
</evidence>
<accession>A0A8H7DGW4</accession>
<dbReference type="EMBL" id="JACAZI010000001">
    <property type="protein sequence ID" value="KAF7372702.1"/>
    <property type="molecule type" value="Genomic_DNA"/>
</dbReference>
<dbReference type="InterPro" id="IPR040898">
    <property type="entry name" value="CxC6"/>
</dbReference>
<dbReference type="Proteomes" id="UP000620124">
    <property type="component" value="Unassembled WGS sequence"/>
</dbReference>
<evidence type="ECO:0000259" key="2">
    <source>
        <dbReference type="Pfam" id="PF18718"/>
    </source>
</evidence>
<evidence type="ECO:0000313" key="4">
    <source>
        <dbReference type="EMBL" id="KAF7372702.1"/>
    </source>
</evidence>
<evidence type="ECO:0000259" key="3">
    <source>
        <dbReference type="Pfam" id="PF18721"/>
    </source>
</evidence>
<dbReference type="Pfam" id="PF18721">
    <property type="entry name" value="CxC6"/>
    <property type="match status" value="1"/>
</dbReference>
<proteinExistence type="predicted"/>
<feature type="region of interest" description="Disordered" evidence="1">
    <location>
        <begin position="345"/>
        <end position="365"/>
    </location>
</feature>
<gene>
    <name evidence="4" type="ORF">MVEN_00133600</name>
</gene>
<dbReference type="InterPro" id="IPR041539">
    <property type="entry name" value="CxC5"/>
</dbReference>